<dbReference type="GO" id="GO:0009245">
    <property type="term" value="P:lipid A biosynthetic process"/>
    <property type="evidence" value="ECO:0007669"/>
    <property type="project" value="TreeGrafter"/>
</dbReference>
<keyword evidence="4 8" id="KW-0808">Transferase</keyword>
<keyword evidence="11" id="KW-1185">Reference proteome</keyword>
<evidence type="ECO:0000256" key="4">
    <source>
        <dbReference type="ARBA" id="ARBA00022679"/>
    </source>
</evidence>
<dbReference type="SUPFAM" id="SSF53756">
    <property type="entry name" value="UDP-Glycosyltransferase/glycogen phosphorylase"/>
    <property type="match status" value="1"/>
</dbReference>
<evidence type="ECO:0000256" key="3">
    <source>
        <dbReference type="ARBA" id="ARBA00019077"/>
    </source>
</evidence>
<dbReference type="RefSeq" id="WP_146784658.1">
    <property type="nucleotide sequence ID" value="NZ_BAABIO010000002.1"/>
</dbReference>
<evidence type="ECO:0000256" key="5">
    <source>
        <dbReference type="ARBA" id="ARBA00031445"/>
    </source>
</evidence>
<dbReference type="PANTHER" id="PTHR42755">
    <property type="entry name" value="3-DEOXY-MANNO-OCTULOSONATE CYTIDYLYLTRANSFERASE"/>
    <property type="match status" value="1"/>
</dbReference>
<feature type="domain" description="3-deoxy-D-manno-octulosonic-acid transferase N-terminal" evidence="9">
    <location>
        <begin position="45"/>
        <end position="206"/>
    </location>
</feature>
<evidence type="ECO:0000256" key="7">
    <source>
        <dbReference type="PIRSR" id="PIRSR639901-1"/>
    </source>
</evidence>
<organism evidence="10 11">
    <name type="scientific">Flavisolibacter ginsenosidimutans</name>
    <dbReference type="NCBI Taxonomy" id="661481"/>
    <lineage>
        <taxon>Bacteria</taxon>
        <taxon>Pseudomonadati</taxon>
        <taxon>Bacteroidota</taxon>
        <taxon>Chitinophagia</taxon>
        <taxon>Chitinophagales</taxon>
        <taxon>Chitinophagaceae</taxon>
        <taxon>Flavisolibacter</taxon>
    </lineage>
</organism>
<dbReference type="Gene3D" id="3.40.50.2000">
    <property type="entry name" value="Glycogen Phosphorylase B"/>
    <property type="match status" value="1"/>
</dbReference>
<dbReference type="InterPro" id="IPR038107">
    <property type="entry name" value="Glycos_transf_N_sf"/>
</dbReference>
<comment type="similarity">
    <text evidence="8">Belongs to the glycosyltransferase group 1 family.</text>
</comment>
<dbReference type="GO" id="GO:0043842">
    <property type="term" value="F:Kdo transferase activity"/>
    <property type="evidence" value="ECO:0007669"/>
    <property type="project" value="UniProtKB-EC"/>
</dbReference>
<evidence type="ECO:0000313" key="11">
    <source>
        <dbReference type="Proteomes" id="UP000321204"/>
    </source>
</evidence>
<feature type="active site" description="Proton acceptor" evidence="7">
    <location>
        <position position="60"/>
    </location>
</feature>
<evidence type="ECO:0000256" key="1">
    <source>
        <dbReference type="ARBA" id="ARBA00004713"/>
    </source>
</evidence>
<dbReference type="InterPro" id="IPR007507">
    <property type="entry name" value="Glycos_transf_N"/>
</dbReference>
<dbReference type="UniPathway" id="UPA00958"/>
<comment type="subcellular location">
    <subcellularLocation>
        <location evidence="8">Cell membrane</location>
    </subcellularLocation>
</comment>
<dbReference type="InterPro" id="IPR039901">
    <property type="entry name" value="Kdotransferase"/>
</dbReference>
<dbReference type="Proteomes" id="UP000321204">
    <property type="component" value="Chromosome"/>
</dbReference>
<dbReference type="EC" id="2.4.99.12" evidence="2 8"/>
<comment type="catalytic activity">
    <reaction evidence="6 8">
        <text>lipid IVA (E. coli) + CMP-3-deoxy-beta-D-manno-octulosonate = alpha-Kdo-(2-&gt;6)-lipid IVA (E. coli) + CMP + H(+)</text>
        <dbReference type="Rhea" id="RHEA:28066"/>
        <dbReference type="ChEBI" id="CHEBI:15378"/>
        <dbReference type="ChEBI" id="CHEBI:58603"/>
        <dbReference type="ChEBI" id="CHEBI:60364"/>
        <dbReference type="ChEBI" id="CHEBI:60377"/>
        <dbReference type="ChEBI" id="CHEBI:85987"/>
        <dbReference type="EC" id="2.4.99.12"/>
    </reaction>
</comment>
<comment type="function">
    <text evidence="8">Involved in lipopolysaccharide (LPS) biosynthesis. Catalyzes the transfer of 3-deoxy-D-manno-octulosonate (Kdo) residue(s) from CMP-Kdo to lipid IV(A), the tetraacyldisaccharide-1,4'-bisphosphate precursor of lipid A.</text>
</comment>
<protein>
    <recommendedName>
        <fullName evidence="3 8">3-deoxy-D-manno-octulosonic acid transferase</fullName>
        <shortName evidence="8">Kdo transferase</shortName>
        <ecNumber evidence="2 8">2.4.99.12</ecNumber>
    </recommendedName>
    <alternativeName>
        <fullName evidence="5 8">Lipid IV(A) 3-deoxy-D-manno-octulosonic acid transferase</fullName>
    </alternativeName>
</protein>
<dbReference type="PANTHER" id="PTHR42755:SF1">
    <property type="entry name" value="3-DEOXY-D-MANNO-OCTULOSONIC ACID TRANSFERASE, MITOCHONDRIAL-RELATED"/>
    <property type="match status" value="1"/>
</dbReference>
<keyword evidence="8" id="KW-1003">Cell membrane</keyword>
<dbReference type="Gene3D" id="3.40.50.11720">
    <property type="entry name" value="3-Deoxy-D-manno-octulosonic-acid transferase, N-terminal domain"/>
    <property type="match status" value="1"/>
</dbReference>
<dbReference type="OrthoDB" id="9789797at2"/>
<dbReference type="KEGG" id="fgg:FSB75_06810"/>
<evidence type="ECO:0000256" key="2">
    <source>
        <dbReference type="ARBA" id="ARBA00012621"/>
    </source>
</evidence>
<dbReference type="Pfam" id="PF04413">
    <property type="entry name" value="Glycos_transf_N"/>
    <property type="match status" value="1"/>
</dbReference>
<proteinExistence type="inferred from homology"/>
<evidence type="ECO:0000256" key="8">
    <source>
        <dbReference type="RuleBase" id="RU365103"/>
    </source>
</evidence>
<evidence type="ECO:0000256" key="6">
    <source>
        <dbReference type="ARBA" id="ARBA00049183"/>
    </source>
</evidence>
<keyword evidence="8" id="KW-0448">Lipopolysaccharide biosynthesis</keyword>
<dbReference type="AlphaFoldDB" id="A0A5B8UHK9"/>
<gene>
    <name evidence="10" type="ORF">FSB75_06810</name>
</gene>
<keyword evidence="8" id="KW-0472">Membrane</keyword>
<dbReference type="GO" id="GO:0009244">
    <property type="term" value="P:lipopolysaccharide core region biosynthetic process"/>
    <property type="evidence" value="ECO:0007669"/>
    <property type="project" value="UniProtKB-UniRule"/>
</dbReference>
<reference evidence="10 11" key="1">
    <citation type="journal article" date="2015" name="Int. J. Syst. Evol. Microbiol.">
        <title>Flavisolibacter ginsenosidimutans sp. nov., with ginsenoside-converting activity isolated from soil used for cultivating ginseng.</title>
        <authorList>
            <person name="Zhao Y."/>
            <person name="Liu Q."/>
            <person name="Kang M.S."/>
            <person name="Jin F."/>
            <person name="Yu H."/>
            <person name="Im W.T."/>
        </authorList>
    </citation>
    <scope>NUCLEOTIDE SEQUENCE [LARGE SCALE GENOMIC DNA]</scope>
    <source>
        <strain evidence="10 11">Gsoil 636</strain>
    </source>
</reference>
<evidence type="ECO:0000313" key="10">
    <source>
        <dbReference type="EMBL" id="QEC55619.1"/>
    </source>
</evidence>
<sequence>MLLFYNIFVRFYYAAVALASLWNKKAAAWLNGRKDVFETLSKQIDENDRYIWMHCSSAGEFEQGKPVAEALKKSYPNYKLLISFFSPSGYSVAKNYSVADAICYLPLDTEKNAKRFIKTVKPALAVFVKYEFWYHHLSVAAFRHVPLLLVSAVFRKDQIFFKSYGGFFRRMLQLFRQIFVQDEASLQLLKRNIINHCRIGGDTRFDRVKEIGKAGAPVPFINGFLQSKKCLVAGSTWPNDENLLKDFATSHPEIKLILAPHEINENHVRQLQTLFPNAMLYSSLQNQSQATGESQVLIIDNVGLLSRLYQHATITYVGGGFTRDGIHNILEAAVWGKPVIFGPNYKKYREAKDLIATGGGFSVADANEINKLAEQLFADEQYLQAVSKKAKDYVEENTGATESILQFIQENRLLTN</sequence>
<dbReference type="GO" id="GO:0005886">
    <property type="term" value="C:plasma membrane"/>
    <property type="evidence" value="ECO:0007669"/>
    <property type="project" value="UniProtKB-SubCell"/>
</dbReference>
<accession>A0A5B8UHK9</accession>
<evidence type="ECO:0000259" key="9">
    <source>
        <dbReference type="Pfam" id="PF04413"/>
    </source>
</evidence>
<dbReference type="EMBL" id="CP042433">
    <property type="protein sequence ID" value="QEC55619.1"/>
    <property type="molecule type" value="Genomic_DNA"/>
</dbReference>
<comment type="pathway">
    <text evidence="1 8">Bacterial outer membrane biogenesis; LPS core biosynthesis.</text>
</comment>
<name>A0A5B8UHK9_9BACT</name>